<dbReference type="Proteomes" id="UP000217005">
    <property type="component" value="Unassembled WGS sequence"/>
</dbReference>
<keyword evidence="1" id="KW-0472">Membrane</keyword>
<dbReference type="OrthoDB" id="370375at2"/>
<dbReference type="AlphaFoldDB" id="A0A261SGJ2"/>
<gene>
    <name evidence="2" type="ORF">CEG14_12870</name>
</gene>
<reference evidence="2 3" key="1">
    <citation type="submission" date="2017-05" db="EMBL/GenBank/DDBJ databases">
        <title>Complete and WGS of Bordetella genogroups.</title>
        <authorList>
            <person name="Spilker T."/>
            <person name="LiPuma J."/>
        </authorList>
    </citation>
    <scope>NUCLEOTIDE SEQUENCE [LARGE SCALE GENOMIC DNA]</scope>
    <source>
        <strain evidence="2 3">AU17610</strain>
    </source>
</reference>
<sequence length="129" mass="14438">MLYGWLADAVVLFHGLFVLFAVAGGLLLRRWPRLAWLHLAALAWAVMITTTGGICPLTPLENDLRWRAGQEGYEGGFIAHYVWSALYPQGLTRPVQTTLGLAALAGNIIVYTLWWRRRRAAARPLRAQP</sequence>
<accession>A0A261SGJ2</accession>
<keyword evidence="1" id="KW-1133">Transmembrane helix</keyword>
<dbReference type="InterPro" id="IPR021218">
    <property type="entry name" value="DUF2784"/>
</dbReference>
<feature type="transmembrane region" description="Helical" evidence="1">
    <location>
        <begin position="95"/>
        <end position="114"/>
    </location>
</feature>
<protein>
    <recommendedName>
        <fullName evidence="4">DUF2784 domain-containing protein</fullName>
    </recommendedName>
</protein>
<evidence type="ECO:0000313" key="3">
    <source>
        <dbReference type="Proteomes" id="UP000217005"/>
    </source>
</evidence>
<organism evidence="2 3">
    <name type="scientific">Bordetella genomosp. 1</name>
    <dbReference type="NCBI Taxonomy" id="1395607"/>
    <lineage>
        <taxon>Bacteria</taxon>
        <taxon>Pseudomonadati</taxon>
        <taxon>Pseudomonadota</taxon>
        <taxon>Betaproteobacteria</taxon>
        <taxon>Burkholderiales</taxon>
        <taxon>Alcaligenaceae</taxon>
        <taxon>Bordetella</taxon>
    </lineage>
</organism>
<proteinExistence type="predicted"/>
<evidence type="ECO:0008006" key="4">
    <source>
        <dbReference type="Google" id="ProtNLM"/>
    </source>
</evidence>
<comment type="caution">
    <text evidence="2">The sequence shown here is derived from an EMBL/GenBank/DDBJ whole genome shotgun (WGS) entry which is preliminary data.</text>
</comment>
<dbReference type="EMBL" id="NEVL01000003">
    <property type="protein sequence ID" value="OZI35930.1"/>
    <property type="molecule type" value="Genomic_DNA"/>
</dbReference>
<dbReference type="Pfam" id="PF10861">
    <property type="entry name" value="DUF2784"/>
    <property type="match status" value="1"/>
</dbReference>
<evidence type="ECO:0000256" key="1">
    <source>
        <dbReference type="SAM" id="Phobius"/>
    </source>
</evidence>
<evidence type="ECO:0000313" key="2">
    <source>
        <dbReference type="EMBL" id="OZI35930.1"/>
    </source>
</evidence>
<name>A0A261SGJ2_9BORD</name>
<feature type="transmembrane region" description="Helical" evidence="1">
    <location>
        <begin position="35"/>
        <end position="54"/>
    </location>
</feature>
<dbReference type="RefSeq" id="WP_094826738.1">
    <property type="nucleotide sequence ID" value="NZ_NEVL01000003.1"/>
</dbReference>
<feature type="transmembrane region" description="Helical" evidence="1">
    <location>
        <begin position="6"/>
        <end position="28"/>
    </location>
</feature>
<keyword evidence="1" id="KW-0812">Transmembrane</keyword>